<feature type="transmembrane region" description="Helical" evidence="1">
    <location>
        <begin position="43"/>
        <end position="65"/>
    </location>
</feature>
<organism evidence="3">
    <name type="scientific">marine metagenome</name>
    <dbReference type="NCBI Taxonomy" id="408172"/>
    <lineage>
        <taxon>unclassified sequences</taxon>
        <taxon>metagenomes</taxon>
        <taxon>ecological metagenomes</taxon>
    </lineage>
</organism>
<dbReference type="GO" id="GO:0004175">
    <property type="term" value="F:endopeptidase activity"/>
    <property type="evidence" value="ECO:0007669"/>
    <property type="project" value="UniProtKB-ARBA"/>
</dbReference>
<proteinExistence type="predicted"/>
<feature type="transmembrane region" description="Helical" evidence="1">
    <location>
        <begin position="77"/>
        <end position="99"/>
    </location>
</feature>
<feature type="transmembrane region" description="Helical" evidence="1">
    <location>
        <begin position="233"/>
        <end position="256"/>
    </location>
</feature>
<keyword evidence="1" id="KW-0812">Transmembrane</keyword>
<evidence type="ECO:0000259" key="2">
    <source>
        <dbReference type="Pfam" id="PF02517"/>
    </source>
</evidence>
<accession>A0A381VFU2</accession>
<keyword evidence="1" id="KW-0472">Membrane</keyword>
<evidence type="ECO:0000313" key="3">
    <source>
        <dbReference type="EMBL" id="SVA39239.1"/>
    </source>
</evidence>
<keyword evidence="1" id="KW-1133">Transmembrane helix</keyword>
<protein>
    <recommendedName>
        <fullName evidence="2">CAAX prenyl protease 2/Lysostaphin resistance protein A-like domain-containing protein</fullName>
    </recommendedName>
</protein>
<gene>
    <name evidence="3" type="ORF">METZ01_LOCUS92093</name>
</gene>
<feature type="transmembrane region" description="Helical" evidence="1">
    <location>
        <begin position="119"/>
        <end position="144"/>
    </location>
</feature>
<evidence type="ECO:0000256" key="1">
    <source>
        <dbReference type="SAM" id="Phobius"/>
    </source>
</evidence>
<dbReference type="PANTHER" id="PTHR43592">
    <property type="entry name" value="CAAX AMINO TERMINAL PROTEASE"/>
    <property type="match status" value="1"/>
</dbReference>
<name>A0A381VFU2_9ZZZZ</name>
<feature type="transmembrane region" description="Helical" evidence="1">
    <location>
        <begin position="9"/>
        <end position="31"/>
    </location>
</feature>
<reference evidence="3" key="1">
    <citation type="submission" date="2018-05" db="EMBL/GenBank/DDBJ databases">
        <authorList>
            <person name="Lanie J.A."/>
            <person name="Ng W.-L."/>
            <person name="Kazmierczak K.M."/>
            <person name="Andrzejewski T.M."/>
            <person name="Davidsen T.M."/>
            <person name="Wayne K.J."/>
            <person name="Tettelin H."/>
            <person name="Glass J.I."/>
            <person name="Rusch D."/>
            <person name="Podicherti R."/>
            <person name="Tsui H.-C.T."/>
            <person name="Winkler M.E."/>
        </authorList>
    </citation>
    <scope>NUCLEOTIDE SEQUENCE</scope>
</reference>
<feature type="transmembrane region" description="Helical" evidence="1">
    <location>
        <begin position="165"/>
        <end position="181"/>
    </location>
</feature>
<feature type="domain" description="CAAX prenyl protease 2/Lysostaphin resistance protein A-like" evidence="2">
    <location>
        <begin position="132"/>
        <end position="218"/>
    </location>
</feature>
<dbReference type="EMBL" id="UINC01008727">
    <property type="protein sequence ID" value="SVA39239.1"/>
    <property type="molecule type" value="Genomic_DNA"/>
</dbReference>
<dbReference type="GO" id="GO:0080120">
    <property type="term" value="P:CAAX-box protein maturation"/>
    <property type="evidence" value="ECO:0007669"/>
    <property type="project" value="UniProtKB-ARBA"/>
</dbReference>
<dbReference type="InterPro" id="IPR003675">
    <property type="entry name" value="Rce1/LyrA-like_dom"/>
</dbReference>
<dbReference type="AlphaFoldDB" id="A0A381VFU2"/>
<dbReference type="Pfam" id="PF02517">
    <property type="entry name" value="Rce1-like"/>
    <property type="match status" value="1"/>
</dbReference>
<dbReference type="PANTHER" id="PTHR43592:SF15">
    <property type="entry name" value="CAAX AMINO TERMINAL PROTEASE FAMILY PROTEIN"/>
    <property type="match status" value="1"/>
</dbReference>
<sequence>MNQTVSVKLAFGVVIFSVLSSLAIASIIAAAGTVQSNEHNQNFYNYTALFVGQGFMVVPLLLFLISRKEPILSRLRIRSISYPVVVSVVLISLGLIPLVDEMDRILAYAFGHEQVLAELSDILIIDSTLIGLLLAITVVILAPLGEEILFRGFLQKLLEETWQDITRAVLITSLFFAFIHMNPVWVIQIYFLGVVLGYLAWRTGSILTSLILHSLNNGTALILTNYSGTIEQYYLWNNHVSPIFLCLAVISLWAGFMRLNKFSGVV</sequence>